<dbReference type="GO" id="GO:0005829">
    <property type="term" value="C:cytosol"/>
    <property type="evidence" value="ECO:0007669"/>
    <property type="project" value="TreeGrafter"/>
</dbReference>
<dbReference type="PANTHER" id="PTHR43837:SF1">
    <property type="entry name" value="RIBOSOMAL PROTEIN US12 METHYLTHIOTRANSFERASE RIMO"/>
    <property type="match status" value="1"/>
</dbReference>
<dbReference type="CDD" id="cd01335">
    <property type="entry name" value="Radical_SAM"/>
    <property type="match status" value="1"/>
</dbReference>
<feature type="binding site" evidence="8">
    <location>
        <position position="179"/>
    </location>
    <ligand>
        <name>[4Fe-4S] cluster</name>
        <dbReference type="ChEBI" id="CHEBI:49883"/>
        <label>2</label>
        <note>4Fe-4S-S-AdoMet</note>
    </ligand>
</feature>
<keyword evidence="4 8" id="KW-0949">S-adenosyl-L-methionine</keyword>
<dbReference type="InterPro" id="IPR006638">
    <property type="entry name" value="Elp3/MiaA/NifB-like_rSAM"/>
</dbReference>
<dbReference type="SFLD" id="SFLDG01061">
    <property type="entry name" value="methylthiotransferase"/>
    <property type="match status" value="1"/>
</dbReference>
<evidence type="ECO:0000256" key="4">
    <source>
        <dbReference type="ARBA" id="ARBA00022691"/>
    </source>
</evidence>
<keyword evidence="1 8" id="KW-0004">4Fe-4S</keyword>
<dbReference type="InterPro" id="IPR007197">
    <property type="entry name" value="rSAM"/>
</dbReference>
<dbReference type="SFLD" id="SFLDG01082">
    <property type="entry name" value="B12-binding_domain_containing"/>
    <property type="match status" value="1"/>
</dbReference>
<keyword evidence="13" id="KW-0687">Ribonucleoprotein</keyword>
<dbReference type="Gene3D" id="2.40.50.140">
    <property type="entry name" value="Nucleic acid-binding proteins"/>
    <property type="match status" value="1"/>
</dbReference>
<evidence type="ECO:0000256" key="3">
    <source>
        <dbReference type="ARBA" id="ARBA00022679"/>
    </source>
</evidence>
<dbReference type="InterPro" id="IPR023404">
    <property type="entry name" value="rSAM_horseshoe"/>
</dbReference>
<evidence type="ECO:0000256" key="1">
    <source>
        <dbReference type="ARBA" id="ARBA00022485"/>
    </source>
</evidence>
<dbReference type="SUPFAM" id="SSF102114">
    <property type="entry name" value="Radical SAM enzymes"/>
    <property type="match status" value="1"/>
</dbReference>
<dbReference type="NCBIfam" id="TIGR01125">
    <property type="entry name" value="30S ribosomal protein S12 methylthiotransferase RimO"/>
    <property type="match status" value="1"/>
</dbReference>
<dbReference type="Gene3D" id="3.40.50.12160">
    <property type="entry name" value="Methylthiotransferase, N-terminal domain"/>
    <property type="match status" value="1"/>
</dbReference>
<dbReference type="InterPro" id="IPR020612">
    <property type="entry name" value="Methylthiotransferase_CS"/>
</dbReference>
<reference evidence="13" key="1">
    <citation type="journal article" date="2020" name="mSystems">
        <title>Genome- and Community-Level Interaction Insights into Carbon Utilization and Element Cycling Functions of Hydrothermarchaeota in Hydrothermal Sediment.</title>
        <authorList>
            <person name="Zhou Z."/>
            <person name="Liu Y."/>
            <person name="Xu W."/>
            <person name="Pan J."/>
            <person name="Luo Z.H."/>
            <person name="Li M."/>
        </authorList>
    </citation>
    <scope>NUCLEOTIDE SEQUENCE [LARGE SCALE GENOMIC DNA]</scope>
    <source>
        <strain evidence="13">SpSt-767</strain>
    </source>
</reference>
<dbReference type="InterPro" id="IPR005840">
    <property type="entry name" value="Ribosomal_uS12_MeSTrfase_RimO"/>
</dbReference>
<protein>
    <recommendedName>
        <fullName evidence="8">Ribosomal protein uS12 methylthiotransferase RimO</fullName>
        <shortName evidence="8">uS12 MTTase</shortName>
        <shortName evidence="8">uS12 methylthiotransferase</shortName>
        <ecNumber evidence="8">2.8.4.4</ecNumber>
    </recommendedName>
    <alternativeName>
        <fullName evidence="8">Ribosomal protein uS12 (aspartate-C(3))-methylthiotransferase</fullName>
    </alternativeName>
    <alternativeName>
        <fullName evidence="8">Ribosome maturation factor RimO</fullName>
    </alternativeName>
</protein>
<feature type="domain" description="MTTase N-terminal" evidence="11">
    <location>
        <begin position="21"/>
        <end position="137"/>
    </location>
</feature>
<feature type="binding site" evidence="8">
    <location>
        <position position="175"/>
    </location>
    <ligand>
        <name>[4Fe-4S] cluster</name>
        <dbReference type="ChEBI" id="CHEBI:49883"/>
        <label>2</label>
        <note>4Fe-4S-S-AdoMet</note>
    </ligand>
</feature>
<dbReference type="PROSITE" id="PS51257">
    <property type="entry name" value="PROKAR_LIPOPROTEIN"/>
    <property type="match status" value="1"/>
</dbReference>
<dbReference type="PANTHER" id="PTHR43837">
    <property type="entry name" value="RIBOSOMAL PROTEIN S12 METHYLTHIOTRANSFERASE RIMO"/>
    <property type="match status" value="1"/>
</dbReference>
<dbReference type="InterPro" id="IPR038135">
    <property type="entry name" value="Methylthiotransferase_N_sf"/>
</dbReference>
<keyword evidence="7 8" id="KW-0411">Iron-sulfur</keyword>
<evidence type="ECO:0000256" key="5">
    <source>
        <dbReference type="ARBA" id="ARBA00022723"/>
    </source>
</evidence>
<organism evidence="13">
    <name type="scientific">Desulfobacca acetoxidans</name>
    <dbReference type="NCBI Taxonomy" id="60893"/>
    <lineage>
        <taxon>Bacteria</taxon>
        <taxon>Pseudomonadati</taxon>
        <taxon>Thermodesulfobacteriota</taxon>
        <taxon>Desulfobaccia</taxon>
        <taxon>Desulfobaccales</taxon>
        <taxon>Desulfobaccaceae</taxon>
        <taxon>Desulfobacca</taxon>
    </lineage>
</organism>
<dbReference type="PROSITE" id="PS51918">
    <property type="entry name" value="RADICAL_SAM"/>
    <property type="match status" value="1"/>
</dbReference>
<evidence type="ECO:0000256" key="7">
    <source>
        <dbReference type="ARBA" id="ARBA00023014"/>
    </source>
</evidence>
<feature type="binding site" evidence="8">
    <location>
        <position position="182"/>
    </location>
    <ligand>
        <name>[4Fe-4S] cluster</name>
        <dbReference type="ChEBI" id="CHEBI:49883"/>
        <label>2</label>
        <note>4Fe-4S-S-AdoMet</note>
    </ligand>
</feature>
<proteinExistence type="inferred from homology"/>
<comment type="function">
    <text evidence="8">Catalyzes the methylthiolation of an aspartic acid residue of ribosomal protein uS12.</text>
</comment>
<feature type="binding site" evidence="8">
    <location>
        <position position="66"/>
    </location>
    <ligand>
        <name>[4Fe-4S] cluster</name>
        <dbReference type="ChEBI" id="CHEBI:49883"/>
        <label>1</label>
    </ligand>
</feature>
<comment type="similarity">
    <text evidence="8">Belongs to the methylthiotransferase family. RimO subfamily.</text>
</comment>
<sequence length="462" mass="51622">MAINRSTPRHPAADTQPSRPGTLYAISLGCPKNLVDTEIMLGRLTRRGWQVVESPEEARVLLVNTCAFITPATQEALDTILELARHKEADPHKKLVVAGCLVTRYGEELLPPLPEVDLFVGVDDFPRLADFLEDCASLRERHFFNLAPRFSYAEPQPRFPATPRHLAYLKLAEGCSHRCTFCTIPAIRGPYRSRPMATLFSEARHLAASGVKELNLVAQDTTAYGRDWGGHPGLVELLQKLSAIPGFTWIRLLYTHPAHITPELIQALATLPKVAPYLDIPIQHAHDEILRRMGRQYTHSHLLDLFDRLKSAIPGLALRTTVMVGFPGETEEHFDTLIDLIETVRFEHLGVFLYYPEEGTPAKRCADHVPRRTAQARARRLKALQARLVKQRLKSLVGTVQPVLVEGHSRETEYLLSGRLITQAPDIDGQVYINAGVGLVGEVQPVRLTRALPYDLVGEIVT</sequence>
<dbReference type="AlphaFoldDB" id="A0A7V6A689"/>
<keyword evidence="6 8" id="KW-0408">Iron</keyword>
<dbReference type="InterPro" id="IPR002792">
    <property type="entry name" value="TRAM_dom"/>
</dbReference>
<dbReference type="InterPro" id="IPR012340">
    <property type="entry name" value="NA-bd_OB-fold"/>
</dbReference>
<evidence type="ECO:0000259" key="11">
    <source>
        <dbReference type="PROSITE" id="PS51449"/>
    </source>
</evidence>
<feature type="region of interest" description="Disordered" evidence="9">
    <location>
        <begin position="1"/>
        <end position="20"/>
    </location>
</feature>
<evidence type="ECO:0000259" key="12">
    <source>
        <dbReference type="PROSITE" id="PS51918"/>
    </source>
</evidence>
<dbReference type="SFLD" id="SFLDF00274">
    <property type="entry name" value="ribosomal_protein_S12_methylth"/>
    <property type="match status" value="1"/>
</dbReference>
<evidence type="ECO:0000256" key="2">
    <source>
        <dbReference type="ARBA" id="ARBA00022490"/>
    </source>
</evidence>
<keyword evidence="2 8" id="KW-0963">Cytoplasm</keyword>
<accession>A0A7V6A689</accession>
<dbReference type="HAMAP" id="MF_01865">
    <property type="entry name" value="MTTase_RimO"/>
    <property type="match status" value="1"/>
</dbReference>
<dbReference type="SFLD" id="SFLDS00029">
    <property type="entry name" value="Radical_SAM"/>
    <property type="match status" value="1"/>
</dbReference>
<dbReference type="EMBL" id="DTGR01000222">
    <property type="protein sequence ID" value="HHS30910.1"/>
    <property type="molecule type" value="Genomic_DNA"/>
</dbReference>
<evidence type="ECO:0000313" key="13">
    <source>
        <dbReference type="EMBL" id="HHS30910.1"/>
    </source>
</evidence>
<dbReference type="GO" id="GO:0051539">
    <property type="term" value="F:4 iron, 4 sulfur cluster binding"/>
    <property type="evidence" value="ECO:0007669"/>
    <property type="project" value="UniProtKB-UniRule"/>
</dbReference>
<dbReference type="Pfam" id="PF18693">
    <property type="entry name" value="TRAM_2"/>
    <property type="match status" value="1"/>
</dbReference>
<evidence type="ECO:0000256" key="9">
    <source>
        <dbReference type="SAM" id="MobiDB-lite"/>
    </source>
</evidence>
<dbReference type="SMART" id="SM00729">
    <property type="entry name" value="Elp3"/>
    <property type="match status" value="1"/>
</dbReference>
<evidence type="ECO:0000259" key="10">
    <source>
        <dbReference type="PROSITE" id="PS50926"/>
    </source>
</evidence>
<dbReference type="InterPro" id="IPR058240">
    <property type="entry name" value="rSAM_sf"/>
</dbReference>
<feature type="domain" description="Radical SAM core" evidence="12">
    <location>
        <begin position="161"/>
        <end position="392"/>
    </location>
</feature>
<dbReference type="Pfam" id="PF00919">
    <property type="entry name" value="UPF0004"/>
    <property type="match status" value="1"/>
</dbReference>
<dbReference type="EC" id="2.8.4.4" evidence="8"/>
<dbReference type="PROSITE" id="PS51449">
    <property type="entry name" value="MTTASE_N"/>
    <property type="match status" value="1"/>
</dbReference>
<dbReference type="GO" id="GO:0005840">
    <property type="term" value="C:ribosome"/>
    <property type="evidence" value="ECO:0007669"/>
    <property type="project" value="UniProtKB-KW"/>
</dbReference>
<evidence type="ECO:0000256" key="6">
    <source>
        <dbReference type="ARBA" id="ARBA00023004"/>
    </source>
</evidence>
<dbReference type="GO" id="GO:0103039">
    <property type="term" value="F:protein methylthiotransferase activity"/>
    <property type="evidence" value="ECO:0007669"/>
    <property type="project" value="UniProtKB-EC"/>
</dbReference>
<dbReference type="InterPro" id="IPR005839">
    <property type="entry name" value="Methylthiotransferase"/>
</dbReference>
<keyword evidence="13" id="KW-0689">Ribosomal protein</keyword>
<feature type="domain" description="TRAM" evidence="10">
    <location>
        <begin position="394"/>
        <end position="462"/>
    </location>
</feature>
<dbReference type="Gene3D" id="3.80.30.20">
    <property type="entry name" value="tm_1862 like domain"/>
    <property type="match status" value="1"/>
</dbReference>
<comment type="catalytic activity">
    <reaction evidence="8">
        <text>L-aspartate(89)-[ribosomal protein uS12]-hydrogen + (sulfur carrier)-SH + AH2 + 2 S-adenosyl-L-methionine = 3-methylsulfanyl-L-aspartate(89)-[ribosomal protein uS12]-hydrogen + (sulfur carrier)-H + 5'-deoxyadenosine + L-methionine + A + S-adenosyl-L-homocysteine + 2 H(+)</text>
        <dbReference type="Rhea" id="RHEA:37087"/>
        <dbReference type="Rhea" id="RHEA-COMP:10460"/>
        <dbReference type="Rhea" id="RHEA-COMP:10461"/>
        <dbReference type="Rhea" id="RHEA-COMP:14737"/>
        <dbReference type="Rhea" id="RHEA-COMP:14739"/>
        <dbReference type="ChEBI" id="CHEBI:13193"/>
        <dbReference type="ChEBI" id="CHEBI:15378"/>
        <dbReference type="ChEBI" id="CHEBI:17319"/>
        <dbReference type="ChEBI" id="CHEBI:17499"/>
        <dbReference type="ChEBI" id="CHEBI:29917"/>
        <dbReference type="ChEBI" id="CHEBI:29961"/>
        <dbReference type="ChEBI" id="CHEBI:57844"/>
        <dbReference type="ChEBI" id="CHEBI:57856"/>
        <dbReference type="ChEBI" id="CHEBI:59789"/>
        <dbReference type="ChEBI" id="CHEBI:64428"/>
        <dbReference type="ChEBI" id="CHEBI:73599"/>
        <dbReference type="EC" id="2.8.4.4"/>
    </reaction>
</comment>
<keyword evidence="5 8" id="KW-0479">Metal-binding</keyword>
<dbReference type="GO" id="GO:0046872">
    <property type="term" value="F:metal ion binding"/>
    <property type="evidence" value="ECO:0007669"/>
    <property type="project" value="UniProtKB-KW"/>
</dbReference>
<name>A0A7V6A689_9BACT</name>
<comment type="subcellular location">
    <subcellularLocation>
        <location evidence="8">Cytoplasm</location>
    </subcellularLocation>
</comment>
<gene>
    <name evidence="8 13" type="primary">rimO</name>
    <name evidence="13" type="ORF">ENV52_14570</name>
</gene>
<comment type="cofactor">
    <cofactor evidence="8">
        <name>[4Fe-4S] cluster</name>
        <dbReference type="ChEBI" id="CHEBI:49883"/>
    </cofactor>
    <text evidence="8">Binds 2 [4Fe-4S] clusters. One cluster is coordinated with 3 cysteines and an exchangeable S-adenosyl-L-methionine.</text>
</comment>
<dbReference type="PROSITE" id="PS50926">
    <property type="entry name" value="TRAM"/>
    <property type="match status" value="1"/>
</dbReference>
<dbReference type="InterPro" id="IPR013848">
    <property type="entry name" value="Methylthiotransferase_N"/>
</dbReference>
<dbReference type="PROSITE" id="PS01278">
    <property type="entry name" value="MTTASE_RADICAL"/>
    <property type="match status" value="1"/>
</dbReference>
<dbReference type="Pfam" id="PF04055">
    <property type="entry name" value="Radical_SAM"/>
    <property type="match status" value="1"/>
</dbReference>
<dbReference type="NCBIfam" id="TIGR00089">
    <property type="entry name" value="MiaB/RimO family radical SAM methylthiotransferase"/>
    <property type="match status" value="1"/>
</dbReference>
<evidence type="ECO:0000256" key="8">
    <source>
        <dbReference type="HAMAP-Rule" id="MF_01865"/>
    </source>
</evidence>
<feature type="binding site" evidence="8">
    <location>
        <position position="30"/>
    </location>
    <ligand>
        <name>[4Fe-4S] cluster</name>
        <dbReference type="ChEBI" id="CHEBI:49883"/>
        <label>1</label>
    </ligand>
</feature>
<dbReference type="GO" id="GO:0035599">
    <property type="term" value="F:aspartic acid methylthiotransferase activity"/>
    <property type="evidence" value="ECO:0007669"/>
    <property type="project" value="TreeGrafter"/>
</dbReference>
<comment type="caution">
    <text evidence="13">The sequence shown here is derived from an EMBL/GenBank/DDBJ whole genome shotgun (WGS) entry which is preliminary data.</text>
</comment>
<keyword evidence="3 8" id="KW-0808">Transferase</keyword>
<dbReference type="FunFam" id="3.80.30.20:FF:000001">
    <property type="entry name" value="tRNA-2-methylthio-N(6)-dimethylallyladenosine synthase 2"/>
    <property type="match status" value="1"/>
</dbReference>
<dbReference type="GO" id="GO:0006400">
    <property type="term" value="P:tRNA modification"/>
    <property type="evidence" value="ECO:0007669"/>
    <property type="project" value="InterPro"/>
</dbReference>
<feature type="binding site" evidence="8">
    <location>
        <position position="100"/>
    </location>
    <ligand>
        <name>[4Fe-4S] cluster</name>
        <dbReference type="ChEBI" id="CHEBI:49883"/>
        <label>1</label>
    </ligand>
</feature>